<feature type="coiled-coil region" evidence="1">
    <location>
        <begin position="127"/>
        <end position="170"/>
    </location>
</feature>
<keyword evidence="3" id="KW-1133">Transmembrane helix</keyword>
<name>A0A1F6V874_9BACT</name>
<gene>
    <name evidence="4" type="ORF">A2647_03840</name>
</gene>
<dbReference type="PANTHER" id="PTHR41386">
    <property type="entry name" value="INTEGRAL MEMBRANE PROTEIN-RELATED"/>
    <property type="match status" value="1"/>
</dbReference>
<organism evidence="4 5">
    <name type="scientific">Candidatus Nomurabacteria bacterium RIFCSPHIGHO2_01_FULL_40_24b</name>
    <dbReference type="NCBI Taxonomy" id="1801739"/>
    <lineage>
        <taxon>Bacteria</taxon>
        <taxon>Candidatus Nomuraibacteriota</taxon>
    </lineage>
</organism>
<dbReference type="PANTHER" id="PTHR41386:SF1">
    <property type="entry name" value="MEMBRANE PROTEIN"/>
    <property type="match status" value="1"/>
</dbReference>
<keyword evidence="3" id="KW-0472">Membrane</keyword>
<reference evidence="4 5" key="1">
    <citation type="journal article" date="2016" name="Nat. Commun.">
        <title>Thousands of microbial genomes shed light on interconnected biogeochemical processes in an aquifer system.</title>
        <authorList>
            <person name="Anantharaman K."/>
            <person name="Brown C.T."/>
            <person name="Hug L.A."/>
            <person name="Sharon I."/>
            <person name="Castelle C.J."/>
            <person name="Probst A.J."/>
            <person name="Thomas B.C."/>
            <person name="Singh A."/>
            <person name="Wilkins M.J."/>
            <person name="Karaoz U."/>
            <person name="Brodie E.L."/>
            <person name="Williams K.H."/>
            <person name="Hubbard S.S."/>
            <person name="Banfield J.F."/>
        </authorList>
    </citation>
    <scope>NUCLEOTIDE SEQUENCE [LARGE SCALE GENOMIC DNA]</scope>
</reference>
<evidence type="ECO:0000256" key="2">
    <source>
        <dbReference type="SAM" id="MobiDB-lite"/>
    </source>
</evidence>
<comment type="caution">
    <text evidence="4">The sequence shown here is derived from an EMBL/GenBank/DDBJ whole genome shotgun (WGS) entry which is preliminary data.</text>
</comment>
<accession>A0A1F6V874</accession>
<feature type="region of interest" description="Disordered" evidence="2">
    <location>
        <begin position="1"/>
        <end position="22"/>
    </location>
</feature>
<feature type="transmembrane region" description="Helical" evidence="3">
    <location>
        <begin position="87"/>
        <end position="107"/>
    </location>
</feature>
<evidence type="ECO:0000313" key="4">
    <source>
        <dbReference type="EMBL" id="OGI65911.1"/>
    </source>
</evidence>
<proteinExistence type="predicted"/>
<evidence type="ECO:0000256" key="3">
    <source>
        <dbReference type="SAM" id="Phobius"/>
    </source>
</evidence>
<keyword evidence="3" id="KW-0812">Transmembrane</keyword>
<protein>
    <recommendedName>
        <fullName evidence="6">DUF1003 domain-containing protein</fullName>
    </recommendedName>
</protein>
<feature type="transmembrane region" description="Helical" evidence="3">
    <location>
        <begin position="57"/>
        <end position="75"/>
    </location>
</feature>
<dbReference type="Proteomes" id="UP000177370">
    <property type="component" value="Unassembled WGS sequence"/>
</dbReference>
<evidence type="ECO:0000313" key="5">
    <source>
        <dbReference type="Proteomes" id="UP000177370"/>
    </source>
</evidence>
<dbReference type="Pfam" id="PF06210">
    <property type="entry name" value="DUF1003"/>
    <property type="match status" value="1"/>
</dbReference>
<dbReference type="InterPro" id="IPR010406">
    <property type="entry name" value="DUF1003"/>
</dbReference>
<sequence>MDAQKEKSNQTPTPPSSDEIPTSSFFRRRLKSYIEFEEKWADALAKFLTKFFGSLRFLNFTLAVFLFWIIVNLGLISGLDPFDSYPFNWLMIVVQLFSIVLSVVVLINQNREEKIDEVYQKMEFEINVRAENEITKILKMIEEIHNELGIAKVDKELEQMKKEINISEVKENVEQVIEEDNK</sequence>
<dbReference type="AlphaFoldDB" id="A0A1F6V874"/>
<dbReference type="EMBL" id="MFTP01000010">
    <property type="protein sequence ID" value="OGI65911.1"/>
    <property type="molecule type" value="Genomic_DNA"/>
</dbReference>
<evidence type="ECO:0000256" key="1">
    <source>
        <dbReference type="SAM" id="Coils"/>
    </source>
</evidence>
<keyword evidence="1" id="KW-0175">Coiled coil</keyword>
<evidence type="ECO:0008006" key="6">
    <source>
        <dbReference type="Google" id="ProtNLM"/>
    </source>
</evidence>